<evidence type="ECO:0000313" key="3">
    <source>
        <dbReference type="Proteomes" id="UP000287651"/>
    </source>
</evidence>
<gene>
    <name evidence="2" type="ORF">B296_00049763</name>
</gene>
<sequence length="77" mass="8069">MTIATTMEVADSSNDIVDGDVGSGGSFRGVCWWRRKLRSSLAMVEGTILEARTKSIGGGGRSSARVDGSGSHGRGFY</sequence>
<comment type="caution">
    <text evidence="2">The sequence shown here is derived from an EMBL/GenBank/DDBJ whole genome shotgun (WGS) entry which is preliminary data.</text>
</comment>
<reference evidence="2 3" key="1">
    <citation type="journal article" date="2014" name="Agronomy (Basel)">
        <title>A Draft Genome Sequence for Ensete ventricosum, the Drought-Tolerant Tree Against Hunger.</title>
        <authorList>
            <person name="Harrison J."/>
            <person name="Moore K.A."/>
            <person name="Paszkiewicz K."/>
            <person name="Jones T."/>
            <person name="Grant M."/>
            <person name="Ambacheew D."/>
            <person name="Muzemil S."/>
            <person name="Studholme D.J."/>
        </authorList>
    </citation>
    <scope>NUCLEOTIDE SEQUENCE [LARGE SCALE GENOMIC DNA]</scope>
</reference>
<name>A0A426YPC9_ENSVE</name>
<evidence type="ECO:0000256" key="1">
    <source>
        <dbReference type="SAM" id="MobiDB-lite"/>
    </source>
</evidence>
<evidence type="ECO:0000313" key="2">
    <source>
        <dbReference type="EMBL" id="RRT53576.1"/>
    </source>
</evidence>
<dbReference type="Proteomes" id="UP000287651">
    <property type="component" value="Unassembled WGS sequence"/>
</dbReference>
<feature type="region of interest" description="Disordered" evidence="1">
    <location>
        <begin position="56"/>
        <end position="77"/>
    </location>
</feature>
<organism evidence="2 3">
    <name type="scientific">Ensete ventricosum</name>
    <name type="common">Abyssinian banana</name>
    <name type="synonym">Musa ensete</name>
    <dbReference type="NCBI Taxonomy" id="4639"/>
    <lineage>
        <taxon>Eukaryota</taxon>
        <taxon>Viridiplantae</taxon>
        <taxon>Streptophyta</taxon>
        <taxon>Embryophyta</taxon>
        <taxon>Tracheophyta</taxon>
        <taxon>Spermatophyta</taxon>
        <taxon>Magnoliopsida</taxon>
        <taxon>Liliopsida</taxon>
        <taxon>Zingiberales</taxon>
        <taxon>Musaceae</taxon>
        <taxon>Ensete</taxon>
    </lineage>
</organism>
<proteinExistence type="predicted"/>
<dbReference type="AlphaFoldDB" id="A0A426YPC9"/>
<dbReference type="EMBL" id="AMZH03011069">
    <property type="protein sequence ID" value="RRT53576.1"/>
    <property type="molecule type" value="Genomic_DNA"/>
</dbReference>
<protein>
    <submittedName>
        <fullName evidence="2">Uncharacterized protein</fullName>
    </submittedName>
</protein>
<accession>A0A426YPC9</accession>